<dbReference type="CDD" id="cd03426">
    <property type="entry name" value="NUDIX_CoAse_Nudt7"/>
    <property type="match status" value="1"/>
</dbReference>
<evidence type="ECO:0000256" key="1">
    <source>
        <dbReference type="ARBA" id="ARBA00001936"/>
    </source>
</evidence>
<dbReference type="Proteomes" id="UP000095039">
    <property type="component" value="Unassembled WGS sequence"/>
</dbReference>
<dbReference type="InterPro" id="IPR000059">
    <property type="entry name" value="NUDIX_hydrolase_NudL_CS"/>
</dbReference>
<evidence type="ECO:0000259" key="8">
    <source>
        <dbReference type="PROSITE" id="PS51462"/>
    </source>
</evidence>
<dbReference type="GO" id="GO:0009132">
    <property type="term" value="P:nucleoside diphosphate metabolic process"/>
    <property type="evidence" value="ECO:0007669"/>
    <property type="project" value="InterPro"/>
</dbReference>
<keyword evidence="7" id="KW-0464">Manganese</keyword>
<dbReference type="NCBIfam" id="NF007980">
    <property type="entry name" value="PRK10707.1"/>
    <property type="match status" value="1"/>
</dbReference>
<keyword evidence="6" id="KW-0460">Magnesium</keyword>
<organism evidence="9 10">
    <name type="scientific">Enterovibrio norvegicus FF-454</name>
    <dbReference type="NCBI Taxonomy" id="1185651"/>
    <lineage>
        <taxon>Bacteria</taxon>
        <taxon>Pseudomonadati</taxon>
        <taxon>Pseudomonadota</taxon>
        <taxon>Gammaproteobacteria</taxon>
        <taxon>Vibrionales</taxon>
        <taxon>Vibrionaceae</taxon>
        <taxon>Enterovibrio</taxon>
    </lineage>
</organism>
<dbReference type="Pfam" id="PF00293">
    <property type="entry name" value="NUDIX"/>
    <property type="match status" value="1"/>
</dbReference>
<gene>
    <name evidence="9" type="ORF">A1OK_18365</name>
</gene>
<dbReference type="GO" id="GO:0000287">
    <property type="term" value="F:magnesium ion binding"/>
    <property type="evidence" value="ECO:0007669"/>
    <property type="project" value="InterPro"/>
</dbReference>
<keyword evidence="5" id="KW-0378">Hydrolase</keyword>
<comment type="similarity">
    <text evidence="3">Belongs to the Nudix hydrolase family. PCD1 subfamily.</text>
</comment>
<comment type="caution">
    <text evidence="9">The sequence shown here is derived from an EMBL/GenBank/DDBJ whole genome shotgun (WGS) entry which is preliminary data.</text>
</comment>
<dbReference type="RefSeq" id="WP_016958050.1">
    <property type="nucleotide sequence ID" value="NZ_AJWN02000014.1"/>
</dbReference>
<dbReference type="Gene3D" id="3.90.79.10">
    <property type="entry name" value="Nucleoside Triphosphate Pyrophosphohydrolase"/>
    <property type="match status" value="1"/>
</dbReference>
<accession>A0A1E5CE46</accession>
<evidence type="ECO:0000256" key="3">
    <source>
        <dbReference type="ARBA" id="ARBA00006506"/>
    </source>
</evidence>
<evidence type="ECO:0000256" key="5">
    <source>
        <dbReference type="ARBA" id="ARBA00022801"/>
    </source>
</evidence>
<keyword evidence="4" id="KW-0479">Metal-binding</keyword>
<sequence>MENAARMNSTITLNQSAILAPQTRQSPMRPLSRNWLVQRFSLSPSHNYDERVIQRATDAMKRQVGSELRPAAVMIALAERNGELHVLLTKRATHLKHHPGQISFPGGKVENSDQDIVETAIREMEEEIGVCTNRDDLLGCLASLPTVSGYLVTPVIAFVDPSYTPVIDSNEVDTLFEVPLAQFLRRKAIRKQPFLVRGNTYDIYAMSYQEHLIWGVTAQILHALSRQLSLN</sequence>
<dbReference type="PROSITE" id="PS01293">
    <property type="entry name" value="NUDIX_COA"/>
    <property type="match status" value="1"/>
</dbReference>
<evidence type="ECO:0000256" key="2">
    <source>
        <dbReference type="ARBA" id="ARBA00001946"/>
    </source>
</evidence>
<dbReference type="PANTHER" id="PTHR12992:SF11">
    <property type="entry name" value="MITOCHONDRIAL COENZYME A DIPHOSPHATASE NUDT8"/>
    <property type="match status" value="1"/>
</dbReference>
<comment type="cofactor">
    <cofactor evidence="1">
        <name>Mn(2+)</name>
        <dbReference type="ChEBI" id="CHEBI:29035"/>
    </cofactor>
</comment>
<feature type="domain" description="Nudix hydrolase" evidence="8">
    <location>
        <begin position="68"/>
        <end position="200"/>
    </location>
</feature>
<dbReference type="GO" id="GO:0030145">
    <property type="term" value="F:manganese ion binding"/>
    <property type="evidence" value="ECO:0007669"/>
    <property type="project" value="InterPro"/>
</dbReference>
<protein>
    <submittedName>
        <fullName evidence="9">Coenzyme A pyrophosphatase</fullName>
    </submittedName>
</protein>
<dbReference type="SUPFAM" id="SSF55811">
    <property type="entry name" value="Nudix"/>
    <property type="match status" value="1"/>
</dbReference>
<evidence type="ECO:0000313" key="9">
    <source>
        <dbReference type="EMBL" id="OEE63776.1"/>
    </source>
</evidence>
<keyword evidence="10" id="KW-1185">Reference proteome</keyword>
<dbReference type="PROSITE" id="PS51462">
    <property type="entry name" value="NUDIX"/>
    <property type="match status" value="1"/>
</dbReference>
<dbReference type="AlphaFoldDB" id="A0A1E5CE46"/>
<dbReference type="InterPro" id="IPR045121">
    <property type="entry name" value="CoAse"/>
</dbReference>
<dbReference type="InterPro" id="IPR000086">
    <property type="entry name" value="NUDIX_hydrolase_dom"/>
</dbReference>
<evidence type="ECO:0000313" key="10">
    <source>
        <dbReference type="Proteomes" id="UP000095039"/>
    </source>
</evidence>
<reference evidence="9 10" key="1">
    <citation type="journal article" date="2012" name="Science">
        <title>Ecological populations of bacteria act as socially cohesive units of antibiotic production and resistance.</title>
        <authorList>
            <person name="Cordero O.X."/>
            <person name="Wildschutte H."/>
            <person name="Kirkup B."/>
            <person name="Proehl S."/>
            <person name="Ngo L."/>
            <person name="Hussain F."/>
            <person name="Le Roux F."/>
            <person name="Mincer T."/>
            <person name="Polz M.F."/>
        </authorList>
    </citation>
    <scope>NUCLEOTIDE SEQUENCE [LARGE SCALE GENOMIC DNA]</scope>
    <source>
        <strain evidence="9 10">FF-454</strain>
    </source>
</reference>
<dbReference type="InterPro" id="IPR015797">
    <property type="entry name" value="NUDIX_hydrolase-like_dom_sf"/>
</dbReference>
<evidence type="ECO:0000256" key="7">
    <source>
        <dbReference type="ARBA" id="ARBA00023211"/>
    </source>
</evidence>
<dbReference type="PANTHER" id="PTHR12992">
    <property type="entry name" value="NUDIX HYDROLASE"/>
    <property type="match status" value="1"/>
</dbReference>
<evidence type="ECO:0000256" key="4">
    <source>
        <dbReference type="ARBA" id="ARBA00022723"/>
    </source>
</evidence>
<comment type="cofactor">
    <cofactor evidence="2">
        <name>Mg(2+)</name>
        <dbReference type="ChEBI" id="CHEBI:18420"/>
    </cofactor>
</comment>
<dbReference type="EMBL" id="AJWN02000014">
    <property type="protein sequence ID" value="OEE63776.1"/>
    <property type="molecule type" value="Genomic_DNA"/>
</dbReference>
<dbReference type="GO" id="GO:0010945">
    <property type="term" value="F:coenzyme A diphosphatase activity"/>
    <property type="evidence" value="ECO:0007669"/>
    <property type="project" value="InterPro"/>
</dbReference>
<name>A0A1E5CE46_9GAMM</name>
<evidence type="ECO:0000256" key="6">
    <source>
        <dbReference type="ARBA" id="ARBA00022842"/>
    </source>
</evidence>
<proteinExistence type="inferred from homology"/>